<gene>
    <name evidence="2" type="ORF">PGANABGL_00016</name>
</gene>
<dbReference type="SUPFAM" id="SSF52540">
    <property type="entry name" value="P-loop containing nucleoside triphosphate hydrolases"/>
    <property type="match status" value="1"/>
</dbReference>
<evidence type="ECO:0000259" key="1">
    <source>
        <dbReference type="Pfam" id="PF25000"/>
    </source>
</evidence>
<proteinExistence type="predicted"/>
<name>A0A7G9YJL8_9EURY</name>
<dbReference type="Pfam" id="PF25000">
    <property type="entry name" value="DUF7779"/>
    <property type="match status" value="1"/>
</dbReference>
<organism evidence="2">
    <name type="scientific">Candidatus Methanogaster sp. ANME-2c ERB4</name>
    <dbReference type="NCBI Taxonomy" id="2759911"/>
    <lineage>
        <taxon>Archaea</taxon>
        <taxon>Methanobacteriati</taxon>
        <taxon>Methanobacteriota</taxon>
        <taxon>Stenosarchaea group</taxon>
        <taxon>Methanomicrobia</taxon>
        <taxon>Methanosarcinales</taxon>
        <taxon>ANME-2 cluster</taxon>
        <taxon>Candidatus Methanogasteraceae</taxon>
        <taxon>Candidatus Methanogaster</taxon>
    </lineage>
</organism>
<dbReference type="InterPro" id="IPR027417">
    <property type="entry name" value="P-loop_NTPase"/>
</dbReference>
<reference evidence="2" key="1">
    <citation type="submission" date="2020-06" db="EMBL/GenBank/DDBJ databases">
        <title>Unique genomic features of the anaerobic methanotrophic archaea.</title>
        <authorList>
            <person name="Chadwick G.L."/>
            <person name="Skennerton C.T."/>
            <person name="Laso-Perez R."/>
            <person name="Leu A.O."/>
            <person name="Speth D.R."/>
            <person name="Yu H."/>
            <person name="Morgan-Lang C."/>
            <person name="Hatzenpichler R."/>
            <person name="Goudeau D."/>
            <person name="Malmstrom R."/>
            <person name="Brazelton W.J."/>
            <person name="Woyke T."/>
            <person name="Hallam S.J."/>
            <person name="Tyson G.W."/>
            <person name="Wegener G."/>
            <person name="Boetius A."/>
            <person name="Orphan V."/>
        </authorList>
    </citation>
    <scope>NUCLEOTIDE SEQUENCE</scope>
</reference>
<dbReference type="PANTHER" id="PTHR35205:SF1">
    <property type="entry name" value="ZU5 DOMAIN-CONTAINING PROTEIN"/>
    <property type="match status" value="1"/>
</dbReference>
<sequence>MIITSRNRDWGSLAGLLPVKEFDRADSIEFLRKRSGQDDRDAADALADELGDLPLALEQAGAYIEATGRSIFDYLKLFGEYQQKLLNRAKPTEEYPYTVATTWEISFEKVLKESPDGVDLLNLFACLAPDNIPRELLAENADHLPEPLASVVVDPLLFDDVVAALRRYSLIDASDESLSVHRLVQAVVRDRLGADEEKRWVETAVRLLSAAFPFDSDDVRTWHQCSCLLPHALAAAAHAEAREVAPEAAQHILNQTGLYLRGRAEFAEAKAH</sequence>
<dbReference type="EMBL" id="MT631314">
    <property type="protein sequence ID" value="QNO48202.1"/>
    <property type="molecule type" value="Genomic_DNA"/>
</dbReference>
<dbReference type="AlphaFoldDB" id="A0A7G9YJL8"/>
<accession>A0A7G9YJL8</accession>
<evidence type="ECO:0000313" key="2">
    <source>
        <dbReference type="EMBL" id="QNO48202.1"/>
    </source>
</evidence>
<feature type="domain" description="DUF7779" evidence="1">
    <location>
        <begin position="112"/>
        <end position="195"/>
    </location>
</feature>
<dbReference type="InterPro" id="IPR056681">
    <property type="entry name" value="DUF7779"/>
</dbReference>
<dbReference type="PANTHER" id="PTHR35205">
    <property type="entry name" value="NB-ARC AND TPR DOMAIN PROTEIN"/>
    <property type="match status" value="1"/>
</dbReference>
<protein>
    <recommendedName>
        <fullName evidence="1">DUF7779 domain-containing protein</fullName>
    </recommendedName>
</protein>